<evidence type="ECO:0000313" key="2">
    <source>
        <dbReference type="EMBL" id="WAR22877.1"/>
    </source>
</evidence>
<name>A0ABY7FMS1_MYAAR</name>
<dbReference type="Proteomes" id="UP001164746">
    <property type="component" value="Chromosome 13"/>
</dbReference>
<feature type="region of interest" description="Disordered" evidence="1">
    <location>
        <begin position="1"/>
        <end position="30"/>
    </location>
</feature>
<protein>
    <submittedName>
        <fullName evidence="2">Uncharacterized protein</fullName>
    </submittedName>
</protein>
<evidence type="ECO:0000256" key="1">
    <source>
        <dbReference type="SAM" id="MobiDB-lite"/>
    </source>
</evidence>
<accession>A0ABY7FMS1</accession>
<evidence type="ECO:0000313" key="3">
    <source>
        <dbReference type="Proteomes" id="UP001164746"/>
    </source>
</evidence>
<dbReference type="EMBL" id="CP111024">
    <property type="protein sequence ID" value="WAR22877.1"/>
    <property type="molecule type" value="Genomic_DNA"/>
</dbReference>
<feature type="compositionally biased region" description="Polar residues" evidence="1">
    <location>
        <begin position="21"/>
        <end position="30"/>
    </location>
</feature>
<organism evidence="2 3">
    <name type="scientific">Mya arenaria</name>
    <name type="common">Soft-shell clam</name>
    <dbReference type="NCBI Taxonomy" id="6604"/>
    <lineage>
        <taxon>Eukaryota</taxon>
        <taxon>Metazoa</taxon>
        <taxon>Spiralia</taxon>
        <taxon>Lophotrochozoa</taxon>
        <taxon>Mollusca</taxon>
        <taxon>Bivalvia</taxon>
        <taxon>Autobranchia</taxon>
        <taxon>Heteroconchia</taxon>
        <taxon>Euheterodonta</taxon>
        <taxon>Imparidentia</taxon>
        <taxon>Neoheterodontei</taxon>
        <taxon>Myida</taxon>
        <taxon>Myoidea</taxon>
        <taxon>Myidae</taxon>
        <taxon>Mya</taxon>
    </lineage>
</organism>
<keyword evidence="3" id="KW-1185">Reference proteome</keyword>
<reference evidence="2" key="1">
    <citation type="submission" date="2022-11" db="EMBL/GenBank/DDBJ databases">
        <title>Centuries of genome instability and evolution in soft-shell clam transmissible cancer (bioRxiv).</title>
        <authorList>
            <person name="Hart S.F.M."/>
            <person name="Yonemitsu M.A."/>
            <person name="Giersch R.M."/>
            <person name="Beal B.F."/>
            <person name="Arriagada G."/>
            <person name="Davis B.W."/>
            <person name="Ostrander E.A."/>
            <person name="Goff S.P."/>
            <person name="Metzger M.J."/>
        </authorList>
    </citation>
    <scope>NUCLEOTIDE SEQUENCE</scope>
    <source>
        <strain evidence="2">MELC-2E11</strain>
        <tissue evidence="2">Siphon/mantle</tissue>
    </source>
</reference>
<sequence>MSVCSATAAAYSRPGRRESRNSSTRASTSEQHFYIDKGGLKPVDHRKYSTNSTTRHSSSSNLCCVISVLLACILVGGCELLQDFIG</sequence>
<proteinExistence type="predicted"/>
<gene>
    <name evidence="2" type="ORF">MAR_036546</name>
</gene>